<keyword evidence="2" id="KW-1185">Reference proteome</keyword>
<dbReference type="Proteomes" id="UP001064048">
    <property type="component" value="Chromosome 27"/>
</dbReference>
<dbReference type="EMBL" id="CM046127">
    <property type="protein sequence ID" value="KAI8441705.1"/>
    <property type="molecule type" value="Genomic_DNA"/>
</dbReference>
<protein>
    <submittedName>
        <fullName evidence="1">Uncharacterized protein</fullName>
    </submittedName>
</protein>
<gene>
    <name evidence="1" type="ORF">MSG28_015237</name>
</gene>
<proteinExistence type="predicted"/>
<accession>A0ACC0KZF8</accession>
<sequence>MFKIVFIVLLKITLAMLPYDEYGGYGYISEDMASPATPVSEDPMRHDDAKAAELLKVQANIQKLLGGRILPRALSDPTRQPSLFENVVETGTQANIQAAIPATEEHVYIGATRPSKFFPKNVEAELLKQKADELNRIEELYRWMPNVPRRNFIKTGREAGNLKGGIVAREGEIPETIPEDLPADGGELPLKAEEAVKDAEDAGLTLRSRATTSTTTRRTRSTSTMTTTPTPVCIDELGYRVRCTNATKASTTTLRSRRRKTKPTQRTKKSRRTTTLTTTPTPTITTFSTTMDPNATTVNMTGVNTTVAPTTTTTTQTTTTMTTTETETMETTLTTKRTRRLPWIRRSTVREPNDIDRILMILDNLTYIYDTDVVDRLNETLELEGYPYCPTVRTRVTTTTTPKSWPMTEDTGKVIAKCFVCGMDVPGIPRESQCADAFAPDYLPGASLIYAPTHVSRYKKHCKYLDM</sequence>
<comment type="caution">
    <text evidence="1">The sequence shown here is derived from an EMBL/GenBank/DDBJ whole genome shotgun (WGS) entry which is preliminary data.</text>
</comment>
<evidence type="ECO:0000313" key="2">
    <source>
        <dbReference type="Proteomes" id="UP001064048"/>
    </source>
</evidence>
<reference evidence="1 2" key="1">
    <citation type="journal article" date="2022" name="Genome Biol. Evol.">
        <title>The Spruce Budworm Genome: Reconstructing the Evolutionary History of Antifreeze Proteins.</title>
        <authorList>
            <person name="Beliveau C."/>
            <person name="Gagne P."/>
            <person name="Picq S."/>
            <person name="Vernygora O."/>
            <person name="Keeling C.I."/>
            <person name="Pinkney K."/>
            <person name="Doucet D."/>
            <person name="Wen F."/>
            <person name="Johnston J.S."/>
            <person name="Maaroufi H."/>
            <person name="Boyle B."/>
            <person name="Laroche J."/>
            <person name="Dewar K."/>
            <person name="Juretic N."/>
            <person name="Blackburn G."/>
            <person name="Nisole A."/>
            <person name="Brunet B."/>
            <person name="Brandao M."/>
            <person name="Lumley L."/>
            <person name="Duan J."/>
            <person name="Quan G."/>
            <person name="Lucarotti C.J."/>
            <person name="Roe A.D."/>
            <person name="Sperling F.A.H."/>
            <person name="Levesque R.C."/>
            <person name="Cusson M."/>
        </authorList>
    </citation>
    <scope>NUCLEOTIDE SEQUENCE [LARGE SCALE GENOMIC DNA]</scope>
    <source>
        <strain evidence="1">Glfc:IPQL:Cfum</strain>
    </source>
</reference>
<evidence type="ECO:0000313" key="1">
    <source>
        <dbReference type="EMBL" id="KAI8441705.1"/>
    </source>
</evidence>
<organism evidence="1 2">
    <name type="scientific">Choristoneura fumiferana</name>
    <name type="common">Spruce budworm moth</name>
    <name type="synonym">Archips fumiferana</name>
    <dbReference type="NCBI Taxonomy" id="7141"/>
    <lineage>
        <taxon>Eukaryota</taxon>
        <taxon>Metazoa</taxon>
        <taxon>Ecdysozoa</taxon>
        <taxon>Arthropoda</taxon>
        <taxon>Hexapoda</taxon>
        <taxon>Insecta</taxon>
        <taxon>Pterygota</taxon>
        <taxon>Neoptera</taxon>
        <taxon>Endopterygota</taxon>
        <taxon>Lepidoptera</taxon>
        <taxon>Glossata</taxon>
        <taxon>Ditrysia</taxon>
        <taxon>Tortricoidea</taxon>
        <taxon>Tortricidae</taxon>
        <taxon>Tortricinae</taxon>
        <taxon>Choristoneura</taxon>
    </lineage>
</organism>
<name>A0ACC0KZF8_CHOFU</name>